<dbReference type="AlphaFoldDB" id="A0A1I7DV72"/>
<sequence length="172" mass="18833">MIRHLGFLLVFLFSSPALAICDQPQPLNLFSGASSTYEGLCNWAMNANKSGSLPLLRLYGDDEDPDCPENGDPTWDCDPTWQVVKGGQAVLFSIGETGASITVLDHVLSSPLQSEIDNLPSLRLLESNSYREGNGFDKQSLVNKTGAVVSHHNLGQWLPTGHRFYFIAVKPK</sequence>
<accession>A0A1I7DV72</accession>
<dbReference type="RefSeq" id="WP_128647491.1">
    <property type="nucleotide sequence ID" value="NZ_FPBD01000011.1"/>
</dbReference>
<reference evidence="3" key="1">
    <citation type="submission" date="2016-10" db="EMBL/GenBank/DDBJ databases">
        <authorList>
            <person name="Varghese N."/>
            <person name="Submissions S."/>
        </authorList>
    </citation>
    <scope>NUCLEOTIDE SEQUENCE [LARGE SCALE GENOMIC DNA]</scope>
    <source>
        <strain evidence="3">DSM 17465</strain>
    </source>
</reference>
<name>A0A1I7DV72_9HYPH</name>
<evidence type="ECO:0000313" key="3">
    <source>
        <dbReference type="Proteomes" id="UP000183371"/>
    </source>
</evidence>
<feature type="chain" id="PRO_5010374832" evidence="1">
    <location>
        <begin position="20"/>
        <end position="172"/>
    </location>
</feature>
<keyword evidence="1" id="KW-0732">Signal</keyword>
<feature type="signal peptide" evidence="1">
    <location>
        <begin position="1"/>
        <end position="19"/>
    </location>
</feature>
<dbReference type="EMBL" id="FPBD01000011">
    <property type="protein sequence ID" value="SFU15569.1"/>
    <property type="molecule type" value="Genomic_DNA"/>
</dbReference>
<dbReference type="Proteomes" id="UP000183371">
    <property type="component" value="Unassembled WGS sequence"/>
</dbReference>
<evidence type="ECO:0000313" key="2">
    <source>
        <dbReference type="EMBL" id="SFU15569.1"/>
    </source>
</evidence>
<proteinExistence type="predicted"/>
<protein>
    <submittedName>
        <fullName evidence="2">Uncharacterized protein</fullName>
    </submittedName>
</protein>
<gene>
    <name evidence="2" type="ORF">SAMN05444141_11152</name>
</gene>
<keyword evidence="3" id="KW-1185">Reference proteome</keyword>
<evidence type="ECO:0000256" key="1">
    <source>
        <dbReference type="SAM" id="SignalP"/>
    </source>
</evidence>
<organism evidence="2 3">
    <name type="scientific">Pseudovibrio denitrificans</name>
    <dbReference type="NCBI Taxonomy" id="258256"/>
    <lineage>
        <taxon>Bacteria</taxon>
        <taxon>Pseudomonadati</taxon>
        <taxon>Pseudomonadota</taxon>
        <taxon>Alphaproteobacteria</taxon>
        <taxon>Hyphomicrobiales</taxon>
        <taxon>Stappiaceae</taxon>
        <taxon>Pseudovibrio</taxon>
    </lineage>
</organism>